<evidence type="ECO:0000259" key="11">
    <source>
        <dbReference type="PROSITE" id="PS51684"/>
    </source>
</evidence>
<keyword evidence="13" id="KW-1185">Reference proteome</keyword>
<dbReference type="HAMAP" id="MF_03152">
    <property type="entry name" value="TRM5"/>
    <property type="match status" value="1"/>
</dbReference>
<dbReference type="Proteomes" id="UP000240830">
    <property type="component" value="Unassembled WGS sequence"/>
</dbReference>
<dbReference type="InterPro" id="IPR030382">
    <property type="entry name" value="MeTrfase_TRM5/TYW2"/>
</dbReference>
<dbReference type="InterPro" id="IPR056744">
    <property type="entry name" value="TRM5/TYW2-like_N"/>
</dbReference>
<dbReference type="PANTHER" id="PTHR23245">
    <property type="entry name" value="TRNA METHYLTRANSFERASE"/>
    <property type="match status" value="1"/>
</dbReference>
<dbReference type="GO" id="GO:0052906">
    <property type="term" value="F:tRNA (guanine(37)-N1)-methyltransferase activity"/>
    <property type="evidence" value="ECO:0007669"/>
    <property type="project" value="UniProtKB-UniRule"/>
</dbReference>
<dbReference type="Gene3D" id="3.30.300.110">
    <property type="entry name" value="Met-10+ protein-like domains"/>
    <property type="match status" value="1"/>
</dbReference>
<dbReference type="InterPro" id="IPR029063">
    <property type="entry name" value="SAM-dependent_MTases_sf"/>
</dbReference>
<proteinExistence type="inferred from homology"/>
<feature type="binding site" evidence="10">
    <location>
        <position position="289"/>
    </location>
    <ligand>
        <name>S-adenosyl-L-methionine</name>
        <dbReference type="ChEBI" id="CHEBI:59789"/>
    </ligand>
</feature>
<dbReference type="SUPFAM" id="SSF53335">
    <property type="entry name" value="S-adenosyl-L-methionine-dependent methyltransferases"/>
    <property type="match status" value="1"/>
</dbReference>
<keyword evidence="7 10" id="KW-0496">Mitochondrion</keyword>
<comment type="catalytic activity">
    <reaction evidence="9 10">
        <text>guanosine(37) in tRNA + S-adenosyl-L-methionine = N(1)-methylguanosine(37) in tRNA + S-adenosyl-L-homocysteine + H(+)</text>
        <dbReference type="Rhea" id="RHEA:36899"/>
        <dbReference type="Rhea" id="RHEA-COMP:10145"/>
        <dbReference type="Rhea" id="RHEA-COMP:10147"/>
        <dbReference type="ChEBI" id="CHEBI:15378"/>
        <dbReference type="ChEBI" id="CHEBI:57856"/>
        <dbReference type="ChEBI" id="CHEBI:59789"/>
        <dbReference type="ChEBI" id="CHEBI:73542"/>
        <dbReference type="ChEBI" id="CHEBI:74269"/>
        <dbReference type="EC" id="2.1.1.228"/>
    </reaction>
</comment>
<dbReference type="STRING" id="1246581.A0A2H9TFF2"/>
<feature type="binding site" evidence="10">
    <location>
        <begin position="248"/>
        <end position="249"/>
    </location>
    <ligand>
        <name>S-adenosyl-L-methionine</name>
        <dbReference type="ChEBI" id="CHEBI:59789"/>
    </ligand>
</feature>
<dbReference type="PANTHER" id="PTHR23245:SF36">
    <property type="entry name" value="TRNA (GUANINE(37)-N1)-METHYLTRANSFERASE"/>
    <property type="match status" value="1"/>
</dbReference>
<comment type="similarity">
    <text evidence="1">Belongs to the class I-like SAM-binding methyltransferase superfamily. TRM5/TYW2 family.</text>
</comment>
<evidence type="ECO:0000256" key="8">
    <source>
        <dbReference type="ARBA" id="ARBA00023242"/>
    </source>
</evidence>
<evidence type="ECO:0000313" key="12">
    <source>
        <dbReference type="EMBL" id="PJF16451.1"/>
    </source>
</evidence>
<dbReference type="CDD" id="cd02440">
    <property type="entry name" value="AdoMet_MTases"/>
    <property type="match status" value="1"/>
</dbReference>
<comment type="similarity">
    <text evidence="10">Belongs to the TRM5 / TYW2 family.</text>
</comment>
<feature type="domain" description="SAM-dependent methyltransferase TRM5/TYW2-type" evidence="11">
    <location>
        <begin position="95"/>
        <end position="368"/>
    </location>
</feature>
<keyword evidence="5 10" id="KW-0949">S-adenosyl-L-methionine</keyword>
<dbReference type="PROSITE" id="PS51684">
    <property type="entry name" value="SAM_MT_TRM5_TYW2"/>
    <property type="match status" value="1"/>
</dbReference>
<sequence length="382" mass="43140">MGILLNKEAFVKRIPVLALRVKTVVADEQDTATRLVLLSESISDIDGLSEDARKAISEFKAEVVPYTVQVGFDQYSTHEVLERLLPEGMDIPSAFETVGHIAHVNLRDEHELYKELIGEVILEKNSQIRTVVNKIGAIESTFRYFKMEVLAGIPSTEVEVQEEGCTFRFDYSKVYWNSRLQYEHRRLVQMLRGTVCDMFCGVGPFALPAAKRGCTVYANDLNPESIHWLQINVGRNKLIQKVNVYNMDAREFVSKAITDLQNMDKTNDLDGKVNNTNKTNAQFDHFVMNLPASAHEFLDVFPKLAQDGLISQDATSTVHCYIFCKTDEDPIEKIESGLGHKVTTATVKRVRDVAPNKEMFCVSFNLPPSIFPNAANKRSRTE</sequence>
<feature type="binding site" evidence="10">
    <location>
        <position position="184"/>
    </location>
    <ligand>
        <name>S-adenosyl-L-methionine</name>
        <dbReference type="ChEBI" id="CHEBI:59789"/>
    </ligand>
</feature>
<dbReference type="AlphaFoldDB" id="A0A2H9TFF2"/>
<dbReference type="EMBL" id="MTSL01000220">
    <property type="protein sequence ID" value="PJF16451.1"/>
    <property type="molecule type" value="Genomic_DNA"/>
</dbReference>
<feature type="binding site" evidence="10">
    <location>
        <begin position="220"/>
        <end position="221"/>
    </location>
    <ligand>
        <name>S-adenosyl-L-methionine</name>
        <dbReference type="ChEBI" id="CHEBI:59789"/>
    </ligand>
</feature>
<keyword evidence="4 10" id="KW-0808">Transferase</keyword>
<organism evidence="12 13">
    <name type="scientific">Paramicrosporidium saccamoebae</name>
    <dbReference type="NCBI Taxonomy" id="1246581"/>
    <lineage>
        <taxon>Eukaryota</taxon>
        <taxon>Fungi</taxon>
        <taxon>Fungi incertae sedis</taxon>
        <taxon>Cryptomycota</taxon>
        <taxon>Cryptomycota incertae sedis</taxon>
        <taxon>Paramicrosporidium</taxon>
    </lineage>
</organism>
<reference evidence="12 13" key="1">
    <citation type="submission" date="2016-10" db="EMBL/GenBank/DDBJ databases">
        <title>The genome of Paramicrosporidium saccamoebae is the missing link in understanding Cryptomycota and Microsporidia evolution.</title>
        <authorList>
            <person name="Quandt C.A."/>
            <person name="Beaudet D."/>
            <person name="Corsaro D."/>
            <person name="Michel R."/>
            <person name="Corradi N."/>
            <person name="James T."/>
        </authorList>
    </citation>
    <scope>NUCLEOTIDE SEQUENCE [LARGE SCALE GENOMIC DNA]</scope>
    <source>
        <strain evidence="12 13">KSL3</strain>
    </source>
</reference>
<keyword evidence="8 10" id="KW-0539">Nucleus</keyword>
<dbReference type="InterPro" id="IPR025792">
    <property type="entry name" value="tRNA_Gua_MeTrfase_euk"/>
</dbReference>
<evidence type="ECO:0000256" key="10">
    <source>
        <dbReference type="HAMAP-Rule" id="MF_03152"/>
    </source>
</evidence>
<dbReference type="Pfam" id="PF25133">
    <property type="entry name" value="TYW2_N_2"/>
    <property type="match status" value="1"/>
</dbReference>
<evidence type="ECO:0000256" key="7">
    <source>
        <dbReference type="ARBA" id="ARBA00023128"/>
    </source>
</evidence>
<evidence type="ECO:0000256" key="1">
    <source>
        <dbReference type="ARBA" id="ARBA00009775"/>
    </source>
</evidence>
<protein>
    <recommendedName>
        <fullName evidence="10">tRNA (guanine(37)-N1)-methyltransferase</fullName>
        <ecNumber evidence="10">2.1.1.228</ecNumber>
    </recommendedName>
    <alternativeName>
        <fullName evidence="10">M1G-methyltransferase</fullName>
    </alternativeName>
    <alternativeName>
        <fullName evidence="10">tRNA [GM37] methyltransferase</fullName>
    </alternativeName>
    <alternativeName>
        <fullName evidence="10">tRNA methyltransferase 5</fullName>
    </alternativeName>
</protein>
<comment type="function">
    <text evidence="10">Specifically methylates the N1 position of guanosine-37 in various cytoplasmic and mitochondrial tRNAs. Methylation is not dependent on the nature of the nucleoside 5' of the target nucleoside. This is the first step in the biosynthesis of wybutosine (yW), a modified base adjacent to the anticodon of tRNAs and required for accurate decoding.</text>
</comment>
<evidence type="ECO:0000313" key="13">
    <source>
        <dbReference type="Proteomes" id="UP000240830"/>
    </source>
</evidence>
<gene>
    <name evidence="10" type="primary">TRM5</name>
    <name evidence="12" type="ORF">PSACC_03732</name>
</gene>
<comment type="subunit">
    <text evidence="10">Monomer.</text>
</comment>
<keyword evidence="2 10" id="KW-0963">Cytoplasm</keyword>
<dbReference type="FunFam" id="3.30.300.110:FF:000001">
    <property type="entry name" value="tRNA (guanine(37)-N1)-methyltransferase"/>
    <property type="match status" value="1"/>
</dbReference>
<dbReference type="GO" id="GO:0005759">
    <property type="term" value="C:mitochondrial matrix"/>
    <property type="evidence" value="ECO:0007669"/>
    <property type="project" value="UniProtKB-SubCell"/>
</dbReference>
<dbReference type="Pfam" id="PF02475">
    <property type="entry name" value="TRM5-TYW2_MTfase"/>
    <property type="match status" value="1"/>
</dbReference>
<keyword evidence="3 10" id="KW-0489">Methyltransferase</keyword>
<comment type="caution">
    <text evidence="12">The sequence shown here is derived from an EMBL/GenBank/DDBJ whole genome shotgun (WGS) entry which is preliminary data.</text>
</comment>
<evidence type="ECO:0000256" key="4">
    <source>
        <dbReference type="ARBA" id="ARBA00022679"/>
    </source>
</evidence>
<evidence type="ECO:0000256" key="2">
    <source>
        <dbReference type="ARBA" id="ARBA00022490"/>
    </source>
</evidence>
<comment type="subcellular location">
    <subcellularLocation>
        <location evidence="10">Mitochondrion matrix</location>
    </subcellularLocation>
    <subcellularLocation>
        <location evidence="10">Nucleus</location>
    </subcellularLocation>
    <subcellularLocation>
        <location evidence="10">Cytoplasm</location>
    </subcellularLocation>
    <text evidence="10">Predominantly in the mitochondria and in the nucleus.</text>
</comment>
<dbReference type="GO" id="GO:0002939">
    <property type="term" value="P:tRNA N1-guanine methylation"/>
    <property type="evidence" value="ECO:0007669"/>
    <property type="project" value="EnsemblFungi"/>
</dbReference>
<keyword evidence="6 10" id="KW-0819">tRNA processing</keyword>
<evidence type="ECO:0000256" key="6">
    <source>
        <dbReference type="ARBA" id="ARBA00022694"/>
    </source>
</evidence>
<evidence type="ECO:0000256" key="9">
    <source>
        <dbReference type="ARBA" id="ARBA00047783"/>
    </source>
</evidence>
<dbReference type="GO" id="GO:0070901">
    <property type="term" value="P:mitochondrial tRNA methylation"/>
    <property type="evidence" value="ECO:0007669"/>
    <property type="project" value="EnsemblFungi"/>
</dbReference>
<evidence type="ECO:0000256" key="5">
    <source>
        <dbReference type="ARBA" id="ARBA00022691"/>
    </source>
</evidence>
<dbReference type="GO" id="GO:0005634">
    <property type="term" value="C:nucleus"/>
    <property type="evidence" value="ECO:0007669"/>
    <property type="project" value="UniProtKB-SubCell"/>
</dbReference>
<dbReference type="EC" id="2.1.1.228" evidence="10"/>
<dbReference type="Gene3D" id="3.40.50.150">
    <property type="entry name" value="Vaccinia Virus protein VP39"/>
    <property type="match status" value="1"/>
</dbReference>
<dbReference type="OrthoDB" id="408788at2759"/>
<accession>A0A2H9TFF2</accession>
<dbReference type="InterPro" id="IPR056743">
    <property type="entry name" value="TRM5-TYW2-like_MTfase"/>
</dbReference>
<evidence type="ECO:0000256" key="3">
    <source>
        <dbReference type="ARBA" id="ARBA00022603"/>
    </source>
</evidence>
<name>A0A2H9TFF2_9FUNG</name>